<dbReference type="InterPro" id="IPR031424">
    <property type="entry name" value="QVR-like"/>
</dbReference>
<evidence type="ECO:0000313" key="4">
    <source>
        <dbReference type="Proteomes" id="UP001347796"/>
    </source>
</evidence>
<dbReference type="Gene3D" id="2.10.60.10">
    <property type="entry name" value="CD59"/>
    <property type="match status" value="1"/>
</dbReference>
<keyword evidence="4" id="KW-1185">Reference proteome</keyword>
<dbReference type="PANTHER" id="PTHR33562">
    <property type="entry name" value="ATILLA, ISOFORM B-RELATED-RELATED"/>
    <property type="match status" value="1"/>
</dbReference>
<dbReference type="InterPro" id="IPR045860">
    <property type="entry name" value="Snake_toxin-like_sf"/>
</dbReference>
<name>A0AAN8J8E9_PATCE</name>
<dbReference type="Proteomes" id="UP001347796">
    <property type="component" value="Unassembled WGS sequence"/>
</dbReference>
<evidence type="ECO:0000256" key="1">
    <source>
        <dbReference type="ARBA" id="ARBA00022729"/>
    </source>
</evidence>
<dbReference type="AlphaFoldDB" id="A0AAN8J8E9"/>
<dbReference type="GO" id="GO:0032222">
    <property type="term" value="P:regulation of synaptic transmission, cholinergic"/>
    <property type="evidence" value="ECO:0007669"/>
    <property type="project" value="InterPro"/>
</dbReference>
<comment type="caution">
    <text evidence="3">The sequence shown here is derived from an EMBL/GenBank/DDBJ whole genome shotgun (WGS) entry which is preliminary data.</text>
</comment>
<reference evidence="3 4" key="1">
    <citation type="submission" date="2024-01" db="EMBL/GenBank/DDBJ databases">
        <title>The genome of the rayed Mediterranean limpet Patella caerulea (Linnaeus, 1758).</title>
        <authorList>
            <person name="Anh-Thu Weber A."/>
            <person name="Halstead-Nussloch G."/>
        </authorList>
    </citation>
    <scope>NUCLEOTIDE SEQUENCE [LARGE SCALE GENOMIC DNA]</scope>
    <source>
        <strain evidence="3">AATW-2023a</strain>
        <tissue evidence="3">Whole specimen</tissue>
    </source>
</reference>
<organism evidence="3 4">
    <name type="scientific">Patella caerulea</name>
    <name type="common">Rayed Mediterranean limpet</name>
    <dbReference type="NCBI Taxonomy" id="87958"/>
    <lineage>
        <taxon>Eukaryota</taxon>
        <taxon>Metazoa</taxon>
        <taxon>Spiralia</taxon>
        <taxon>Lophotrochozoa</taxon>
        <taxon>Mollusca</taxon>
        <taxon>Gastropoda</taxon>
        <taxon>Patellogastropoda</taxon>
        <taxon>Patelloidea</taxon>
        <taxon>Patellidae</taxon>
        <taxon>Patella</taxon>
    </lineage>
</organism>
<dbReference type="EMBL" id="JAZGQO010000014">
    <property type="protein sequence ID" value="KAK6171096.1"/>
    <property type="molecule type" value="Genomic_DNA"/>
</dbReference>
<evidence type="ECO:0008006" key="5">
    <source>
        <dbReference type="Google" id="ProtNLM"/>
    </source>
</evidence>
<dbReference type="SUPFAM" id="SSF57302">
    <property type="entry name" value="Snake toxin-like"/>
    <property type="match status" value="1"/>
</dbReference>
<dbReference type="Pfam" id="PF17064">
    <property type="entry name" value="QVR"/>
    <property type="match status" value="1"/>
</dbReference>
<keyword evidence="2" id="KW-0325">Glycoprotein</keyword>
<evidence type="ECO:0000256" key="2">
    <source>
        <dbReference type="ARBA" id="ARBA00023180"/>
    </source>
</evidence>
<accession>A0AAN8J8E9</accession>
<protein>
    <recommendedName>
        <fullName evidence="5">Protein sleepless</fullName>
    </recommendedName>
</protein>
<sequence length="134" mass="15306">MNNYHCLSDFFVFAFYIPVNSLKCYQCNSLDNPNCLTAHLEPKECVGEHKEAKFCVKSIGFLNKGTLVIRMCGADYSIKNSCRPHKMEEGSLTNVCFHTCNDDACNSTQHQTPLIHLNLSSLFLIFCKMLFDFF</sequence>
<evidence type="ECO:0000313" key="3">
    <source>
        <dbReference type="EMBL" id="KAK6171096.1"/>
    </source>
</evidence>
<dbReference type="InterPro" id="IPR050975">
    <property type="entry name" value="Sleep_regulator"/>
</dbReference>
<dbReference type="GO" id="GO:0030431">
    <property type="term" value="P:sleep"/>
    <property type="evidence" value="ECO:0007669"/>
    <property type="project" value="InterPro"/>
</dbReference>
<keyword evidence="1" id="KW-0732">Signal</keyword>
<proteinExistence type="predicted"/>
<gene>
    <name evidence="3" type="ORF">SNE40_019355</name>
</gene>